<keyword evidence="4" id="KW-0807">Transducer</keyword>
<evidence type="ECO:0000313" key="9">
    <source>
        <dbReference type="Proteomes" id="UP000053477"/>
    </source>
</evidence>
<dbReference type="SUPFAM" id="SSF52540">
    <property type="entry name" value="P-loop containing nucleoside triphosphate hydrolases"/>
    <property type="match status" value="1"/>
</dbReference>
<feature type="region of interest" description="Disordered" evidence="7">
    <location>
        <begin position="1"/>
        <end position="132"/>
    </location>
</feature>
<dbReference type="InterPro" id="IPR011025">
    <property type="entry name" value="GproteinA_insert"/>
</dbReference>
<dbReference type="EMBL" id="KQ086236">
    <property type="protein sequence ID" value="KLO06108.1"/>
    <property type="molecule type" value="Genomic_DNA"/>
</dbReference>
<evidence type="ECO:0000256" key="4">
    <source>
        <dbReference type="ARBA" id="ARBA00023224"/>
    </source>
</evidence>
<keyword evidence="6" id="KW-0460">Magnesium</keyword>
<dbReference type="SUPFAM" id="SSF47895">
    <property type="entry name" value="Transducin (alpha subunit), insertion domain"/>
    <property type="match status" value="1"/>
</dbReference>
<reference evidence="8 9" key="1">
    <citation type="submission" date="2015-04" db="EMBL/GenBank/DDBJ databases">
        <title>Complete genome sequence of Schizopora paradoxa KUC8140, a cosmopolitan wood degrader in East Asia.</title>
        <authorList>
            <consortium name="DOE Joint Genome Institute"/>
            <person name="Min B."/>
            <person name="Park H."/>
            <person name="Jang Y."/>
            <person name="Kim J.-J."/>
            <person name="Kim K.H."/>
            <person name="Pangilinan J."/>
            <person name="Lipzen A."/>
            <person name="Riley R."/>
            <person name="Grigoriev I.V."/>
            <person name="Spatafora J.W."/>
            <person name="Choi I.-G."/>
        </authorList>
    </citation>
    <scope>NUCLEOTIDE SEQUENCE [LARGE SCALE GENOMIC DNA]</scope>
    <source>
        <strain evidence="8 9">KUC8140</strain>
    </source>
</reference>
<evidence type="ECO:0000256" key="7">
    <source>
        <dbReference type="SAM" id="MobiDB-lite"/>
    </source>
</evidence>
<evidence type="ECO:0000256" key="1">
    <source>
        <dbReference type="ARBA" id="ARBA00022723"/>
    </source>
</evidence>
<dbReference type="GO" id="GO:0003924">
    <property type="term" value="F:GTPase activity"/>
    <property type="evidence" value="ECO:0007669"/>
    <property type="project" value="InterPro"/>
</dbReference>
<evidence type="ECO:0000256" key="6">
    <source>
        <dbReference type="PIRSR" id="PIRSR601019-2"/>
    </source>
</evidence>
<dbReference type="SMART" id="SM00275">
    <property type="entry name" value="G_alpha"/>
    <property type="match status" value="1"/>
</dbReference>
<feature type="binding site" evidence="5">
    <location>
        <begin position="756"/>
        <end position="759"/>
    </location>
    <ligand>
        <name>GTP</name>
        <dbReference type="ChEBI" id="CHEBI:37565"/>
    </ligand>
</feature>
<sequence>MRRSSKQSSVVAAAPIPLSALPPSLSTTPKPSGSSSSSSSSSSLSKRRIAGSPTMMSNGNSTNGSTITNTNGFGHVHRTSTSSSTSFFSSSRRRSLSDPFNRVLEPPLNESPSARETRLRKEQAAKARSDDIDEQIKREKAALKRQKQAIKILLLGQSESGKSTTLKQFQLLHSPAAFHQERMAWRVVIYLNLIRSVRRILDALIPPLPSAPSLPGNGTTTAIPTTAPLSPSHTQTFSSSRYNNHNNNYNNNNGDFDYEYDTLDNDTLDVFAYDSTLAGYTTSYSFASTSRSAGNPSSSNTYANGSSSSSSNSRASPGPSGATSGGGGGGENASALQARFERYAKTLAPLFALELRLMRQLSFPDEEDDPVTGIPDYASEYAMSTPPSSTPTPTPFSSLPSSSSSPPKAKSPSSPSQPWWWNSSTATSPPPLTHLTIPPSSFGGVMSGTGMGGDGSNSNSNYGFSSSLPFAPPSHASASSSSSNSPISPHPYQTASSPTLHTKASTSFTSAASSSTAVGSGSNLPPLPPISAPIPIPLPIPVPPLSPTSAGGELTLRTSQNWKKTFSLSTTKADRRAPKSAHTGELAGWWEDPSDPVHIVHHCAYAEGGGMIALWRDRDVRRVLERKRVRMEESSGFYLNEIERIAGRMYIPQDDDILRARLKTLGVVEHTFTIKGSERSPEWKVYDVGGARSQRQAWAPYFEDVNAIIFLAPISAFDQTLAEDARVNRLEDSMLLWRSVVSNKLLTRVSIILFLNKIDLLRSKLEAGVQLSYHMPSYGQRKNDYNSVSEYFRHKFKALHTHHTPNPERDVWIHLTSVTDKQKTHIIIANGTSRAPSCICFSLYIQLRLHPFLLSILRASCSYPLPRFRFPLSHSLLRFFNFFILPARVHARALVTTEPTVLTKTQTYSNSFLQCET</sequence>
<evidence type="ECO:0000256" key="3">
    <source>
        <dbReference type="ARBA" id="ARBA00023134"/>
    </source>
</evidence>
<feature type="compositionally biased region" description="Low complexity" evidence="7">
    <location>
        <begin position="473"/>
        <end position="491"/>
    </location>
</feature>
<keyword evidence="1 6" id="KW-0479">Metal-binding</keyword>
<dbReference type="AlphaFoldDB" id="A0A0H2R9F3"/>
<dbReference type="GO" id="GO:0005834">
    <property type="term" value="C:heterotrimeric G-protein complex"/>
    <property type="evidence" value="ECO:0007669"/>
    <property type="project" value="TreeGrafter"/>
</dbReference>
<feature type="compositionally biased region" description="Polar residues" evidence="7">
    <location>
        <begin position="216"/>
        <end position="241"/>
    </location>
</feature>
<dbReference type="GO" id="GO:0046872">
    <property type="term" value="F:metal ion binding"/>
    <property type="evidence" value="ECO:0007669"/>
    <property type="project" value="UniProtKB-KW"/>
</dbReference>
<dbReference type="OrthoDB" id="5817230at2759"/>
<dbReference type="GO" id="GO:0005737">
    <property type="term" value="C:cytoplasm"/>
    <property type="evidence" value="ECO:0007669"/>
    <property type="project" value="TreeGrafter"/>
</dbReference>
<dbReference type="FunFam" id="3.40.50.300:FF:000692">
    <property type="entry name" value="Guanine nucleotide-binding protein subunit alpha"/>
    <property type="match status" value="1"/>
</dbReference>
<feature type="region of interest" description="Disordered" evidence="7">
    <location>
        <begin position="365"/>
        <end position="460"/>
    </location>
</feature>
<proteinExistence type="predicted"/>
<dbReference type="InterPro" id="IPR027417">
    <property type="entry name" value="P-loop_NTPase"/>
</dbReference>
<feature type="region of interest" description="Disordered" evidence="7">
    <location>
        <begin position="211"/>
        <end position="250"/>
    </location>
</feature>
<dbReference type="InParanoid" id="A0A0H2R9F3"/>
<dbReference type="GO" id="GO:0007188">
    <property type="term" value="P:adenylate cyclase-modulating G protein-coupled receptor signaling pathway"/>
    <property type="evidence" value="ECO:0007669"/>
    <property type="project" value="TreeGrafter"/>
</dbReference>
<dbReference type="GO" id="GO:0031683">
    <property type="term" value="F:G-protein beta/gamma-subunit complex binding"/>
    <property type="evidence" value="ECO:0007669"/>
    <property type="project" value="InterPro"/>
</dbReference>
<gene>
    <name evidence="8" type="ORF">SCHPADRAFT_910548</name>
</gene>
<keyword evidence="2 5" id="KW-0547">Nucleotide-binding</keyword>
<feature type="compositionally biased region" description="Low complexity" evidence="7">
    <location>
        <begin position="296"/>
        <end position="322"/>
    </location>
</feature>
<dbReference type="GO" id="GO:0005525">
    <property type="term" value="F:GTP binding"/>
    <property type="evidence" value="ECO:0007669"/>
    <property type="project" value="UniProtKB-KW"/>
</dbReference>
<dbReference type="InterPro" id="IPR001019">
    <property type="entry name" value="Gprotein_alpha_su"/>
</dbReference>
<evidence type="ECO:0000256" key="2">
    <source>
        <dbReference type="ARBA" id="ARBA00022741"/>
    </source>
</evidence>
<feature type="compositionally biased region" description="Low complexity" evidence="7">
    <location>
        <begin position="8"/>
        <end position="72"/>
    </location>
</feature>
<feature type="region of interest" description="Disordered" evidence="7">
    <location>
        <begin position="287"/>
        <end position="333"/>
    </location>
</feature>
<keyword evidence="3 5" id="KW-0342">GTP-binding</keyword>
<keyword evidence="9" id="KW-1185">Reference proteome</keyword>
<feature type="binding site" evidence="6">
    <location>
        <position position="664"/>
    </location>
    <ligand>
        <name>Mg(2+)</name>
        <dbReference type="ChEBI" id="CHEBI:18420"/>
    </ligand>
</feature>
<feature type="compositionally biased region" description="Low complexity" evidence="7">
    <location>
        <begin position="79"/>
        <end position="90"/>
    </location>
</feature>
<dbReference type="PROSITE" id="PS51882">
    <property type="entry name" value="G_ALPHA"/>
    <property type="match status" value="1"/>
</dbReference>
<feature type="binding site" evidence="5">
    <location>
        <begin position="658"/>
        <end position="664"/>
    </location>
    <ligand>
        <name>GTP</name>
        <dbReference type="ChEBI" id="CHEBI:37565"/>
    </ligand>
</feature>
<dbReference type="PANTHER" id="PTHR10218">
    <property type="entry name" value="GTP-BINDING PROTEIN ALPHA SUBUNIT"/>
    <property type="match status" value="1"/>
</dbReference>
<dbReference type="GO" id="GO:0001664">
    <property type="term" value="F:G protein-coupled receptor binding"/>
    <property type="evidence" value="ECO:0007669"/>
    <property type="project" value="TreeGrafter"/>
</dbReference>
<evidence type="ECO:0000256" key="5">
    <source>
        <dbReference type="PIRSR" id="PIRSR601019-1"/>
    </source>
</evidence>
<name>A0A0H2R9F3_9AGAM</name>
<evidence type="ECO:0000313" key="8">
    <source>
        <dbReference type="EMBL" id="KLO06108.1"/>
    </source>
</evidence>
<feature type="compositionally biased region" description="Basic and acidic residues" evidence="7">
    <location>
        <begin position="113"/>
        <end position="132"/>
    </location>
</feature>
<dbReference type="PANTHER" id="PTHR10218:SF360">
    <property type="entry name" value="GUANINE NUCLEOTIDE-BINDING PROTEIN SUBUNIT ALPHA HOMOLOG"/>
    <property type="match status" value="1"/>
</dbReference>
<protein>
    <submittedName>
        <fullName evidence="8">G-alpha-domain-containing protein</fullName>
    </submittedName>
</protein>
<feature type="compositionally biased region" description="Gly residues" evidence="7">
    <location>
        <begin position="445"/>
        <end position="455"/>
    </location>
</feature>
<accession>A0A0H2R9F3</accession>
<dbReference type="Proteomes" id="UP000053477">
    <property type="component" value="Unassembled WGS sequence"/>
</dbReference>
<dbReference type="STRING" id="27342.A0A0H2R9F3"/>
<dbReference type="Pfam" id="PF00503">
    <property type="entry name" value="G-alpha"/>
    <property type="match status" value="2"/>
</dbReference>
<organism evidence="8 9">
    <name type="scientific">Schizopora paradoxa</name>
    <dbReference type="NCBI Taxonomy" id="27342"/>
    <lineage>
        <taxon>Eukaryota</taxon>
        <taxon>Fungi</taxon>
        <taxon>Dikarya</taxon>
        <taxon>Basidiomycota</taxon>
        <taxon>Agaricomycotina</taxon>
        <taxon>Agaricomycetes</taxon>
        <taxon>Hymenochaetales</taxon>
        <taxon>Schizoporaceae</taxon>
        <taxon>Schizopora</taxon>
    </lineage>
</organism>
<feature type="compositionally biased region" description="Low complexity" evidence="7">
    <location>
        <begin position="395"/>
        <end position="425"/>
    </location>
</feature>
<feature type="region of interest" description="Disordered" evidence="7">
    <location>
        <begin position="473"/>
        <end position="508"/>
    </location>
</feature>
<dbReference type="Gene3D" id="3.40.50.300">
    <property type="entry name" value="P-loop containing nucleotide triphosphate hydrolases"/>
    <property type="match status" value="2"/>
</dbReference>